<keyword evidence="1" id="KW-0472">Membrane</keyword>
<dbReference type="RefSeq" id="WP_010294067.1">
    <property type="nucleotide sequence ID" value="NZ_CP042383.1"/>
</dbReference>
<dbReference type="EMBL" id="CP042383">
    <property type="protein sequence ID" value="QEA41733.1"/>
    <property type="molecule type" value="Genomic_DNA"/>
</dbReference>
<feature type="signal peptide" evidence="2">
    <location>
        <begin position="1"/>
        <end position="25"/>
    </location>
</feature>
<dbReference type="InterPro" id="IPR041033">
    <property type="entry name" value="SpaA_PFL_dom_1"/>
</dbReference>
<dbReference type="AlphaFoldDB" id="A0A5B8T3U4"/>
<evidence type="ECO:0000256" key="1">
    <source>
        <dbReference type="SAM" id="Phobius"/>
    </source>
</evidence>
<dbReference type="Proteomes" id="UP000321296">
    <property type="component" value="Chromosome"/>
</dbReference>
<evidence type="ECO:0000313" key="7">
    <source>
        <dbReference type="EMBL" id="QEA42572.1"/>
    </source>
</evidence>
<dbReference type="Pfam" id="PF16555">
    <property type="entry name" value="GramPos_pilinD1"/>
    <property type="match status" value="1"/>
</dbReference>
<dbReference type="Gene3D" id="2.60.40.10">
    <property type="entry name" value="Immunoglobulins"/>
    <property type="match status" value="2"/>
</dbReference>
<evidence type="ECO:0000259" key="4">
    <source>
        <dbReference type="Pfam" id="PF17802"/>
    </source>
</evidence>
<keyword evidence="1" id="KW-0812">Transmembrane</keyword>
<proteinExistence type="predicted"/>
<evidence type="ECO:0000313" key="9">
    <source>
        <dbReference type="Proteomes" id="UP001529201"/>
    </source>
</evidence>
<evidence type="ECO:0000313" key="5">
    <source>
        <dbReference type="EMBL" id="MDG9733570.1"/>
    </source>
</evidence>
<evidence type="ECO:0000313" key="8">
    <source>
        <dbReference type="Proteomes" id="UP000321296"/>
    </source>
</evidence>
<accession>A0A5B8T3U4</accession>
<sequence>MIKKMMISIVTILSAVLLSFSLSHKNVEADLSSPVTIKLNHQLSVYGSDPMAYMPGANVTFKLYDLTNDYQKHQNDENYFQTLKSLNQGIEKYIKQNNVQLVETERTDENGQAIFHADRSIGKAYLIVQEQVKHFDNNGLFYEQMTDPIAFVPADQKVHQDILTIDTKSAIVTRVPYFFKYGQTLDQKETPLAGVKFVFYRLNNNRKEYLTNDNNWQIVTNPLHDSAIKKIVSDENGLVALNDTKLVAGEYYFEEVATLKNFEISKLAQQIKVNIPAVNSINDVLPITVNGQPLSKISAGTMPDYIMKNAQPRILNYQKKPTILPALPATSAAIGSISVIGLVMVILVLFMKQRNRKKKGEYK</sequence>
<dbReference type="InterPro" id="IPR013783">
    <property type="entry name" value="Ig-like_fold"/>
</dbReference>
<evidence type="ECO:0000313" key="6">
    <source>
        <dbReference type="EMBL" id="QEA41733.1"/>
    </source>
</evidence>
<dbReference type="KEGG" id="lpse:FGL85_08725"/>
<evidence type="ECO:0000259" key="3">
    <source>
        <dbReference type="Pfam" id="PF16555"/>
    </source>
</evidence>
<dbReference type="GeneID" id="64344828"/>
<dbReference type="KEGG" id="lpse:FGL85_04110"/>
<keyword evidence="9" id="KW-1185">Reference proteome</keyword>
<name>A0A5B8T3U4_LEUPS</name>
<gene>
    <name evidence="6" type="ORF">FGL85_04110</name>
    <name evidence="7" type="ORF">FGL85_08725</name>
    <name evidence="5" type="ORF">P1N92_05470</name>
</gene>
<feature type="transmembrane region" description="Helical" evidence="1">
    <location>
        <begin position="326"/>
        <end position="350"/>
    </location>
</feature>
<feature type="domain" description="Gram-positive pilin subunit D1 N-terminal" evidence="3">
    <location>
        <begin position="54"/>
        <end position="133"/>
    </location>
</feature>
<organism evidence="6 8">
    <name type="scientific">Leuconostoc pseudomesenteroides</name>
    <dbReference type="NCBI Taxonomy" id="33968"/>
    <lineage>
        <taxon>Bacteria</taxon>
        <taxon>Bacillati</taxon>
        <taxon>Bacillota</taxon>
        <taxon>Bacilli</taxon>
        <taxon>Lactobacillales</taxon>
        <taxon>Lactobacillaceae</taxon>
        <taxon>Leuconostoc</taxon>
    </lineage>
</organism>
<protein>
    <submittedName>
        <fullName evidence="5">Prealbumin-like fold domain-containing protein</fullName>
    </submittedName>
</protein>
<feature type="chain" id="PRO_5044618630" evidence="2">
    <location>
        <begin position="26"/>
        <end position="363"/>
    </location>
</feature>
<keyword evidence="2" id="KW-0732">Signal</keyword>
<keyword evidence="1" id="KW-1133">Transmembrane helix</keyword>
<dbReference type="InterPro" id="IPR032364">
    <property type="entry name" value="GramPos_pilinD1_N"/>
</dbReference>
<feature type="domain" description="SpaA-like prealbumin fold" evidence="4">
    <location>
        <begin position="186"/>
        <end position="274"/>
    </location>
</feature>
<reference evidence="5 9" key="2">
    <citation type="submission" date="2023-02" db="EMBL/GenBank/DDBJ databases">
        <title>Antimicrobial susceptibility testing and tentative epidemiological cut-off values for Lactobacillaceae family species intended for ingestion.</title>
        <authorList>
            <person name="Noehr-Meldgaard K."/>
            <person name="Struve C."/>
            <person name="Ingmer H."/>
            <person name="Koza A."/>
            <person name="Al-Nakeeb K."/>
            <person name="Agersoe Y."/>
        </authorList>
    </citation>
    <scope>NUCLEOTIDE SEQUENCE [LARGE SCALE GENOMIC DNA]</scope>
    <source>
        <strain evidence="5 9">DSM 20193</strain>
    </source>
</reference>
<reference evidence="6 8" key="1">
    <citation type="submission" date="2019-06" db="EMBL/GenBank/DDBJ databases">
        <title>Genome analyses of bacteria isolated from kimchi.</title>
        <authorList>
            <person name="Lee S."/>
            <person name="Ahn S."/>
            <person name="Roh S."/>
        </authorList>
    </citation>
    <scope>NUCLEOTIDE SEQUENCE [LARGE SCALE GENOMIC DNA]</scope>
    <source>
        <strain evidence="6 8">CBA3630</strain>
    </source>
</reference>
<evidence type="ECO:0000256" key="2">
    <source>
        <dbReference type="SAM" id="SignalP"/>
    </source>
</evidence>
<dbReference type="Pfam" id="PF17802">
    <property type="entry name" value="SpaA"/>
    <property type="match status" value="1"/>
</dbReference>
<dbReference type="EMBL" id="JARGDN010000004">
    <property type="protein sequence ID" value="MDG9733570.1"/>
    <property type="molecule type" value="Genomic_DNA"/>
</dbReference>
<dbReference type="Proteomes" id="UP001529201">
    <property type="component" value="Unassembled WGS sequence"/>
</dbReference>
<dbReference type="EMBL" id="CP042383">
    <property type="protein sequence ID" value="QEA42572.1"/>
    <property type="molecule type" value="Genomic_DNA"/>
</dbReference>